<reference evidence="2" key="1">
    <citation type="journal article" date="2015" name="Nature">
        <title>Complex archaea that bridge the gap between prokaryotes and eukaryotes.</title>
        <authorList>
            <person name="Spang A."/>
            <person name="Saw J.H."/>
            <person name="Jorgensen S.L."/>
            <person name="Zaremba-Niedzwiedzka K."/>
            <person name="Martijn J."/>
            <person name="Lind A.E."/>
            <person name="van Eijk R."/>
            <person name="Schleper C."/>
            <person name="Guy L."/>
            <person name="Ettema T.J."/>
        </authorList>
    </citation>
    <scope>NUCLEOTIDE SEQUENCE</scope>
</reference>
<comment type="caution">
    <text evidence="2">The sequence shown here is derived from an EMBL/GenBank/DDBJ whole genome shotgun (WGS) entry which is preliminary data.</text>
</comment>
<dbReference type="EMBL" id="LAZR01035228">
    <property type="protein sequence ID" value="KKL28067.1"/>
    <property type="molecule type" value="Genomic_DNA"/>
</dbReference>
<feature type="non-terminal residue" evidence="2">
    <location>
        <position position="1"/>
    </location>
</feature>
<dbReference type="SUPFAM" id="SSF50249">
    <property type="entry name" value="Nucleic acid-binding proteins"/>
    <property type="match status" value="1"/>
</dbReference>
<feature type="domain" description="S1 motif" evidence="1">
    <location>
        <begin position="1"/>
        <end position="51"/>
    </location>
</feature>
<dbReference type="GO" id="GO:0003676">
    <property type="term" value="F:nucleic acid binding"/>
    <property type="evidence" value="ECO:0007669"/>
    <property type="project" value="InterPro"/>
</dbReference>
<dbReference type="InterPro" id="IPR027417">
    <property type="entry name" value="P-loop_NTPase"/>
</dbReference>
<dbReference type="InterPro" id="IPR045455">
    <property type="entry name" value="NrS-1_pol-like_helicase"/>
</dbReference>
<name>A0A0F9CNR0_9ZZZZ</name>
<dbReference type="Pfam" id="PF19263">
    <property type="entry name" value="DUF5906"/>
    <property type="match status" value="1"/>
</dbReference>
<dbReference type="Pfam" id="PF00575">
    <property type="entry name" value="S1"/>
    <property type="match status" value="1"/>
</dbReference>
<sequence>GYKSEGVIPPHELSVRNSVNPSEVVEVGDEIETLVLQKEDDQGRMIEVEIRADKVRDSHCRTFVQSATDILQDGSYVTVDDDGRGTFHEVPFSLRYDIEPEFHEQVYEWLVLLVPDQEFDEFVQAIGCFLAIDEGPTAALSIAGPARTGKTLLGAGLGECFTSRSHVAGDVLVSRFNADLLTSPIIWVDEGIRRGEFDFADQFRKVVSGGALSIEKKGLERIPMDNVHRIILTANNILLLTKAIGEDARTDMDMGAISERVTHFDVRQLAADFLDSIGGRNGTRGWIKGDEPSQFIVAKHFMWIHENLERDKLGRIKRPQGQRLLCQGKNNPRVMQTAQATAGYTPEVVGFLNRHINSKKNTFAAYDGETVYIRYQALIAAMVEDRHPRDKVVKAVQAIFAATPHNENFRVPGAGEGYPPAKWKTCRGEVFAQHVDEIGEAFKPRDI</sequence>
<accession>A0A0F9CNR0</accession>
<proteinExistence type="predicted"/>
<organism evidence="2">
    <name type="scientific">marine sediment metagenome</name>
    <dbReference type="NCBI Taxonomy" id="412755"/>
    <lineage>
        <taxon>unclassified sequences</taxon>
        <taxon>metagenomes</taxon>
        <taxon>ecological metagenomes</taxon>
    </lineage>
</organism>
<dbReference type="InterPro" id="IPR003029">
    <property type="entry name" value="S1_domain"/>
</dbReference>
<evidence type="ECO:0000313" key="2">
    <source>
        <dbReference type="EMBL" id="KKL28067.1"/>
    </source>
</evidence>
<dbReference type="Gene3D" id="3.40.50.300">
    <property type="entry name" value="P-loop containing nucleotide triphosphate hydrolases"/>
    <property type="match status" value="1"/>
</dbReference>
<gene>
    <name evidence="2" type="ORF">LCGC14_2378850</name>
</gene>
<evidence type="ECO:0000259" key="1">
    <source>
        <dbReference type="PROSITE" id="PS50126"/>
    </source>
</evidence>
<dbReference type="Gene3D" id="2.40.50.140">
    <property type="entry name" value="Nucleic acid-binding proteins"/>
    <property type="match status" value="1"/>
</dbReference>
<dbReference type="PROSITE" id="PS50126">
    <property type="entry name" value="S1"/>
    <property type="match status" value="1"/>
</dbReference>
<dbReference type="InterPro" id="IPR012340">
    <property type="entry name" value="NA-bd_OB-fold"/>
</dbReference>
<dbReference type="AlphaFoldDB" id="A0A0F9CNR0"/>
<dbReference type="SUPFAM" id="SSF52540">
    <property type="entry name" value="P-loop containing nucleoside triphosphate hydrolases"/>
    <property type="match status" value="1"/>
</dbReference>
<protein>
    <recommendedName>
        <fullName evidence="1">S1 motif domain-containing protein</fullName>
    </recommendedName>
</protein>